<protein>
    <submittedName>
        <fullName evidence="1">Uncharacterized protein</fullName>
    </submittedName>
</protein>
<dbReference type="AlphaFoldDB" id="J3N9Y6"/>
<proteinExistence type="predicted"/>
<dbReference type="HOGENOM" id="CLU_2324118_0_0_1"/>
<reference evidence="1" key="2">
    <citation type="submission" date="2013-04" db="UniProtKB">
        <authorList>
            <consortium name="EnsemblPlants"/>
        </authorList>
    </citation>
    <scope>IDENTIFICATION</scope>
</reference>
<name>J3N9Y6_ORYBR</name>
<reference evidence="1" key="1">
    <citation type="journal article" date="2013" name="Nat. Commun.">
        <title>Whole-genome sequencing of Oryza brachyantha reveals mechanisms underlying Oryza genome evolution.</title>
        <authorList>
            <person name="Chen J."/>
            <person name="Huang Q."/>
            <person name="Gao D."/>
            <person name="Wang J."/>
            <person name="Lang Y."/>
            <person name="Liu T."/>
            <person name="Li B."/>
            <person name="Bai Z."/>
            <person name="Luis Goicoechea J."/>
            <person name="Liang C."/>
            <person name="Chen C."/>
            <person name="Zhang W."/>
            <person name="Sun S."/>
            <person name="Liao Y."/>
            <person name="Zhang X."/>
            <person name="Yang L."/>
            <person name="Song C."/>
            <person name="Wang M."/>
            <person name="Shi J."/>
            <person name="Liu G."/>
            <person name="Liu J."/>
            <person name="Zhou H."/>
            <person name="Zhou W."/>
            <person name="Yu Q."/>
            <person name="An N."/>
            <person name="Chen Y."/>
            <person name="Cai Q."/>
            <person name="Wang B."/>
            <person name="Liu B."/>
            <person name="Min J."/>
            <person name="Huang Y."/>
            <person name="Wu H."/>
            <person name="Li Z."/>
            <person name="Zhang Y."/>
            <person name="Yin Y."/>
            <person name="Song W."/>
            <person name="Jiang J."/>
            <person name="Jackson S.A."/>
            <person name="Wing R.A."/>
            <person name="Wang J."/>
            <person name="Chen M."/>
        </authorList>
    </citation>
    <scope>NUCLEOTIDE SEQUENCE [LARGE SCALE GENOMIC DNA]</scope>
    <source>
        <strain evidence="1">cv. IRGC 101232</strain>
    </source>
</reference>
<dbReference type="Proteomes" id="UP000006038">
    <property type="component" value="Chromosome 11"/>
</dbReference>
<evidence type="ECO:0000313" key="1">
    <source>
        <dbReference type="EnsemblPlants" id="OB11G26220.1"/>
    </source>
</evidence>
<sequence>MRLLWPTWDIKGSCVKITSLVASARYRVATTRRVLYASFSYPHEENATIAGGTIDHLDVVLKDNIVTIVARGRRINCKVEYRRGVTSRNLHQFSNYSMY</sequence>
<dbReference type="Gramene" id="OB11G26220.1">
    <property type="protein sequence ID" value="OB11G26220.1"/>
    <property type="gene ID" value="OB11G26220"/>
</dbReference>
<accession>J3N9Y6</accession>
<dbReference type="EnsemblPlants" id="OB11G26220.1">
    <property type="protein sequence ID" value="OB11G26220.1"/>
    <property type="gene ID" value="OB11G26220"/>
</dbReference>
<organism evidence="1">
    <name type="scientific">Oryza brachyantha</name>
    <name type="common">malo sina</name>
    <dbReference type="NCBI Taxonomy" id="4533"/>
    <lineage>
        <taxon>Eukaryota</taxon>
        <taxon>Viridiplantae</taxon>
        <taxon>Streptophyta</taxon>
        <taxon>Embryophyta</taxon>
        <taxon>Tracheophyta</taxon>
        <taxon>Spermatophyta</taxon>
        <taxon>Magnoliopsida</taxon>
        <taxon>Liliopsida</taxon>
        <taxon>Poales</taxon>
        <taxon>Poaceae</taxon>
        <taxon>BOP clade</taxon>
        <taxon>Oryzoideae</taxon>
        <taxon>Oryzeae</taxon>
        <taxon>Oryzinae</taxon>
        <taxon>Oryza</taxon>
    </lineage>
</organism>
<keyword evidence="2" id="KW-1185">Reference proteome</keyword>
<evidence type="ECO:0000313" key="2">
    <source>
        <dbReference type="Proteomes" id="UP000006038"/>
    </source>
</evidence>